<evidence type="ECO:0000313" key="1">
    <source>
        <dbReference type="EMBL" id="KKN40696.1"/>
    </source>
</evidence>
<dbReference type="EMBL" id="LAZR01001689">
    <property type="protein sequence ID" value="KKN40696.1"/>
    <property type="molecule type" value="Genomic_DNA"/>
</dbReference>
<comment type="caution">
    <text evidence="1">The sequence shown here is derived from an EMBL/GenBank/DDBJ whole genome shotgun (WGS) entry which is preliminary data.</text>
</comment>
<proteinExistence type="predicted"/>
<organism evidence="1">
    <name type="scientific">marine sediment metagenome</name>
    <dbReference type="NCBI Taxonomy" id="412755"/>
    <lineage>
        <taxon>unclassified sequences</taxon>
        <taxon>metagenomes</taxon>
        <taxon>ecological metagenomes</taxon>
    </lineage>
</organism>
<protein>
    <submittedName>
        <fullName evidence="1">Uncharacterized protein</fullName>
    </submittedName>
</protein>
<reference evidence="1" key="1">
    <citation type="journal article" date="2015" name="Nature">
        <title>Complex archaea that bridge the gap between prokaryotes and eukaryotes.</title>
        <authorList>
            <person name="Spang A."/>
            <person name="Saw J.H."/>
            <person name="Jorgensen S.L."/>
            <person name="Zaremba-Niedzwiedzka K."/>
            <person name="Martijn J."/>
            <person name="Lind A.E."/>
            <person name="van Eijk R."/>
            <person name="Schleper C."/>
            <person name="Guy L."/>
            <person name="Ettema T.J."/>
        </authorList>
    </citation>
    <scope>NUCLEOTIDE SEQUENCE</scope>
</reference>
<name>A0A0F9SUT9_9ZZZZ</name>
<dbReference type="AlphaFoldDB" id="A0A0F9SUT9"/>
<sequence>MLRAHTVGSNVELIGLRSDFGEILGEEEDAIAAVEGCWDYTELLWNHRDIMVTATPAQWAENLGDVGYGKSAHEAMRGMDRVWGVEVA</sequence>
<accession>A0A0F9SUT9</accession>
<gene>
    <name evidence="1" type="ORF">LCGC14_0730800</name>
</gene>